<comment type="caution">
    <text evidence="7">The sequence shown here is derived from an EMBL/GenBank/DDBJ whole genome shotgun (WGS) entry which is preliminary data.</text>
</comment>
<protein>
    <recommendedName>
        <fullName evidence="6">Anoctamin transmembrane domain-containing protein</fullName>
    </recommendedName>
</protein>
<comment type="subcellular location">
    <subcellularLocation>
        <location evidence="1">Membrane</location>
        <topology evidence="1">Multi-pass membrane protein</topology>
    </subcellularLocation>
</comment>
<evidence type="ECO:0000313" key="7">
    <source>
        <dbReference type="EMBL" id="CAK0850124.1"/>
    </source>
</evidence>
<dbReference type="PANTHER" id="PTHR12308:SF73">
    <property type="entry name" value="ANOCTAMIN"/>
    <property type="match status" value="1"/>
</dbReference>
<sequence>MECYHEDCLHDVGLQLAVFMIMRLTLQNFVELGVPYLLMAWRNYREGRQFHTSLFTNPLTVMPDMSNAEKQSKKEEYDIYEDMDEILILYGYTTLFVVACPWVPLLSFLYCLLECFLDQKKLILLYRRPFPDTAANNEPWDTAFDVFGILAMLTNTALVVFSSSAFEDWDASTKILVFLIVEHSMLFTRFLISRALPETPHKVKLLEMQQQVMVHRHFNLGGDEDDSETRATAMLLNSAPAPHVFEQDNDDDDY</sequence>
<keyword evidence="2 5" id="KW-0812">Transmembrane</keyword>
<evidence type="ECO:0000256" key="4">
    <source>
        <dbReference type="ARBA" id="ARBA00023136"/>
    </source>
</evidence>
<reference evidence="7" key="1">
    <citation type="submission" date="2023-10" db="EMBL/GenBank/DDBJ databases">
        <authorList>
            <person name="Chen Y."/>
            <person name="Shah S."/>
            <person name="Dougan E. K."/>
            <person name="Thang M."/>
            <person name="Chan C."/>
        </authorList>
    </citation>
    <scope>NUCLEOTIDE SEQUENCE [LARGE SCALE GENOMIC DNA]</scope>
</reference>
<feature type="transmembrane region" description="Helical" evidence="5">
    <location>
        <begin position="87"/>
        <end position="113"/>
    </location>
</feature>
<dbReference type="InterPro" id="IPR049452">
    <property type="entry name" value="Anoctamin_TM"/>
</dbReference>
<accession>A0ABN9TV78</accession>
<evidence type="ECO:0000256" key="2">
    <source>
        <dbReference type="ARBA" id="ARBA00022692"/>
    </source>
</evidence>
<dbReference type="PANTHER" id="PTHR12308">
    <property type="entry name" value="ANOCTAMIN"/>
    <property type="match status" value="1"/>
</dbReference>
<evidence type="ECO:0000256" key="1">
    <source>
        <dbReference type="ARBA" id="ARBA00004141"/>
    </source>
</evidence>
<feature type="transmembrane region" description="Helical" evidence="5">
    <location>
        <begin position="146"/>
        <end position="166"/>
    </location>
</feature>
<evidence type="ECO:0000256" key="5">
    <source>
        <dbReference type="SAM" id="Phobius"/>
    </source>
</evidence>
<dbReference type="Proteomes" id="UP001189429">
    <property type="component" value="Unassembled WGS sequence"/>
</dbReference>
<gene>
    <name evidence="7" type="ORF">PCOR1329_LOCUS42632</name>
</gene>
<evidence type="ECO:0000259" key="6">
    <source>
        <dbReference type="Pfam" id="PF04547"/>
    </source>
</evidence>
<evidence type="ECO:0000313" key="8">
    <source>
        <dbReference type="Proteomes" id="UP001189429"/>
    </source>
</evidence>
<evidence type="ECO:0000256" key="3">
    <source>
        <dbReference type="ARBA" id="ARBA00022989"/>
    </source>
</evidence>
<dbReference type="EMBL" id="CAUYUJ010015121">
    <property type="protein sequence ID" value="CAK0850124.1"/>
    <property type="molecule type" value="Genomic_DNA"/>
</dbReference>
<keyword evidence="4 5" id="KW-0472">Membrane</keyword>
<keyword evidence="3 5" id="KW-1133">Transmembrane helix</keyword>
<keyword evidence="8" id="KW-1185">Reference proteome</keyword>
<organism evidence="7 8">
    <name type="scientific">Prorocentrum cordatum</name>
    <dbReference type="NCBI Taxonomy" id="2364126"/>
    <lineage>
        <taxon>Eukaryota</taxon>
        <taxon>Sar</taxon>
        <taxon>Alveolata</taxon>
        <taxon>Dinophyceae</taxon>
        <taxon>Prorocentrales</taxon>
        <taxon>Prorocentraceae</taxon>
        <taxon>Prorocentrum</taxon>
    </lineage>
</organism>
<proteinExistence type="predicted"/>
<dbReference type="Pfam" id="PF04547">
    <property type="entry name" value="Anoctamin"/>
    <property type="match status" value="1"/>
</dbReference>
<dbReference type="InterPro" id="IPR007632">
    <property type="entry name" value="Anoctamin"/>
</dbReference>
<name>A0ABN9TV78_9DINO</name>
<feature type="domain" description="Anoctamin transmembrane" evidence="6">
    <location>
        <begin position="2"/>
        <end position="206"/>
    </location>
</feature>